<protein>
    <submittedName>
        <fullName evidence="1">Uncharacterized protein</fullName>
    </submittedName>
</protein>
<dbReference type="EMBL" id="CP071880">
    <property type="protein sequence ID" value="QTE51487.1"/>
    <property type="molecule type" value="Genomic_DNA"/>
</dbReference>
<evidence type="ECO:0000313" key="1">
    <source>
        <dbReference type="EMBL" id="QEM05989.1"/>
    </source>
</evidence>
<dbReference type="Proteomes" id="UP000250557">
    <property type="component" value="Chromosome"/>
</dbReference>
<keyword evidence="4" id="KW-1185">Reference proteome</keyword>
<evidence type="ECO:0000313" key="2">
    <source>
        <dbReference type="EMBL" id="QTE51487.1"/>
    </source>
</evidence>
<dbReference type="AlphaFoldDB" id="A0AAE6MK26"/>
<proteinExistence type="predicted"/>
<gene>
    <name evidence="1" type="ORF">DIU31_021665</name>
    <name evidence="2" type="ORF">J3L21_05810</name>
</gene>
<sequence length="68" mass="7903">MHKTDLQMVVIDSDCDLGIIRRGQQELFPAEDDVDYAFFERNRTKLMNVISVTDFSKLLEDESTIHVL</sequence>
<dbReference type="RefSeq" id="WP_112657503.1">
    <property type="nucleotide sequence ID" value="NZ_CP043451.1"/>
</dbReference>
<organism evidence="1 3">
    <name type="scientific">Mucilaginibacter rubeus</name>
    <dbReference type="NCBI Taxonomy" id="2027860"/>
    <lineage>
        <taxon>Bacteria</taxon>
        <taxon>Pseudomonadati</taxon>
        <taxon>Bacteroidota</taxon>
        <taxon>Sphingobacteriia</taxon>
        <taxon>Sphingobacteriales</taxon>
        <taxon>Sphingobacteriaceae</taxon>
        <taxon>Mucilaginibacter</taxon>
    </lineage>
</organism>
<name>A0AAE6MK26_9SPHI</name>
<accession>A0AAE6MK26</accession>
<reference evidence="2 4" key="2">
    <citation type="submission" date="2021-03" db="EMBL/GenBank/DDBJ databases">
        <title>Mucilaginibacter strains isolated from gold and copper mining confer multi heavy-metal resistance.</title>
        <authorList>
            <person name="Li Y."/>
        </authorList>
    </citation>
    <scope>NUCLEOTIDE SEQUENCE [LARGE SCALE GENOMIC DNA]</scope>
    <source>
        <strain evidence="2 4">P2-4</strain>
    </source>
</reference>
<reference evidence="1 3" key="1">
    <citation type="submission" date="2019-08" db="EMBL/GenBank/DDBJ databases">
        <title>Comparative genome analysis confer to the adaptation heavy metal polluted environment.</title>
        <authorList>
            <person name="Li Y."/>
        </authorList>
    </citation>
    <scope>NUCLEOTIDE SEQUENCE [LARGE SCALE GENOMIC DNA]</scope>
    <source>
        <strain evidence="1 3">P2</strain>
    </source>
</reference>
<evidence type="ECO:0000313" key="3">
    <source>
        <dbReference type="Proteomes" id="UP000250557"/>
    </source>
</evidence>
<dbReference type="EMBL" id="CP043451">
    <property type="protein sequence ID" value="QEM05989.1"/>
    <property type="molecule type" value="Genomic_DNA"/>
</dbReference>
<evidence type="ECO:0000313" key="4">
    <source>
        <dbReference type="Proteomes" id="UP000663940"/>
    </source>
</evidence>
<dbReference type="Proteomes" id="UP000663940">
    <property type="component" value="Chromosome"/>
</dbReference>